<protein>
    <submittedName>
        <fullName evidence="6">ParB/RepB/Spo0J family partition protein</fullName>
    </submittedName>
</protein>
<dbReference type="InterPro" id="IPR057240">
    <property type="entry name" value="ParB_dimer_C"/>
</dbReference>
<evidence type="ECO:0000256" key="2">
    <source>
        <dbReference type="ARBA" id="ARBA00006295"/>
    </source>
</evidence>
<dbReference type="GO" id="GO:0005694">
    <property type="term" value="C:chromosome"/>
    <property type="evidence" value="ECO:0007669"/>
    <property type="project" value="TreeGrafter"/>
</dbReference>
<keyword evidence="3" id="KW-0159">Chromosome partition</keyword>
<dbReference type="InterPro" id="IPR050336">
    <property type="entry name" value="Chromosome_partition/occlusion"/>
</dbReference>
<organism evidence="6 7">
    <name type="scientific">Streptococcus ovuberis</name>
    <dbReference type="NCBI Taxonomy" id="1936207"/>
    <lineage>
        <taxon>Bacteria</taxon>
        <taxon>Bacillati</taxon>
        <taxon>Bacillota</taxon>
        <taxon>Bacilli</taxon>
        <taxon>Lactobacillales</taxon>
        <taxon>Streptococcaceae</taxon>
        <taxon>Streptococcus</taxon>
    </lineage>
</organism>
<dbReference type="GO" id="GO:0045881">
    <property type="term" value="P:positive regulation of sporulation resulting in formation of a cellular spore"/>
    <property type="evidence" value="ECO:0007669"/>
    <property type="project" value="TreeGrafter"/>
</dbReference>
<keyword evidence="7" id="KW-1185">Reference proteome</keyword>
<dbReference type="InterPro" id="IPR041468">
    <property type="entry name" value="HTH_ParB/Spo0J"/>
</dbReference>
<evidence type="ECO:0000256" key="3">
    <source>
        <dbReference type="ARBA" id="ARBA00022829"/>
    </source>
</evidence>
<dbReference type="Pfam" id="PF23552">
    <property type="entry name" value="ParB_C"/>
    <property type="match status" value="1"/>
</dbReference>
<dbReference type="FunFam" id="3.90.1530.30:FF:000001">
    <property type="entry name" value="Chromosome partitioning protein ParB"/>
    <property type="match status" value="1"/>
</dbReference>
<dbReference type="FunFam" id="1.10.10.2830:FF:000001">
    <property type="entry name" value="Chromosome partitioning protein ParB"/>
    <property type="match status" value="1"/>
</dbReference>
<comment type="caution">
    <text evidence="6">The sequence shown here is derived from an EMBL/GenBank/DDBJ whole genome shotgun (WGS) entry which is preliminary data.</text>
</comment>
<dbReference type="NCBIfam" id="TIGR00180">
    <property type="entry name" value="parB_part"/>
    <property type="match status" value="1"/>
</dbReference>
<dbReference type="Gene3D" id="3.90.1530.30">
    <property type="match status" value="1"/>
</dbReference>
<dbReference type="SUPFAM" id="SSF109709">
    <property type="entry name" value="KorB DNA-binding domain-like"/>
    <property type="match status" value="1"/>
</dbReference>
<dbReference type="Proteomes" id="UP000522720">
    <property type="component" value="Unassembled WGS sequence"/>
</dbReference>
<dbReference type="PANTHER" id="PTHR33375">
    <property type="entry name" value="CHROMOSOME-PARTITIONING PROTEIN PARB-RELATED"/>
    <property type="match status" value="1"/>
</dbReference>
<dbReference type="AlphaFoldDB" id="A0A7X6S0Y8"/>
<dbReference type="GO" id="GO:0007059">
    <property type="term" value="P:chromosome segregation"/>
    <property type="evidence" value="ECO:0007669"/>
    <property type="project" value="UniProtKB-KW"/>
</dbReference>
<feature type="domain" description="ParB-like N-terminal" evidence="5">
    <location>
        <begin position="6"/>
        <end position="96"/>
    </location>
</feature>
<sequence length="259" mass="29714">MTEKLYYVPIQDIQTNPYQPRQYFHQEDLQELAQSIKENGIIQPLIVRKSPILGYELMAGERRLRASQLAGLDNVPVIIKELSDDDMMNQAIIENLQRKDLSPIEEARAYKRLIERGNTHEMIAQTMGKSRPYISNTIRLLQLSDKVLEALEEEKISQAHARTLLAFEATNLQEEWLEKIIQQKISVRQLEKLVSPKKTGAKKNTKTIFVQEIEKKLSRELGTKVAISETQKGSGHLSIPFSSLEELERLIHILSDRSG</sequence>
<reference evidence="6 7" key="1">
    <citation type="submission" date="2020-04" db="EMBL/GenBank/DDBJ databases">
        <title>MicrobeNet Type strains.</title>
        <authorList>
            <person name="Nicholson A.C."/>
        </authorList>
    </citation>
    <scope>NUCLEOTIDE SEQUENCE [LARGE SCALE GENOMIC DNA]</scope>
    <source>
        <strain evidence="6 7">CCUG 69612</strain>
    </source>
</reference>
<dbReference type="EMBL" id="JAAXPR010000011">
    <property type="protein sequence ID" value="NKZ20614.1"/>
    <property type="molecule type" value="Genomic_DNA"/>
</dbReference>
<dbReference type="SMART" id="SM00470">
    <property type="entry name" value="ParB"/>
    <property type="match status" value="1"/>
</dbReference>
<gene>
    <name evidence="6" type="ORF">HF992_07155</name>
</gene>
<dbReference type="GO" id="GO:0009295">
    <property type="term" value="C:nucleoid"/>
    <property type="evidence" value="ECO:0007669"/>
    <property type="project" value="UniProtKB-SubCell"/>
</dbReference>
<dbReference type="InterPro" id="IPR036086">
    <property type="entry name" value="ParB/Sulfiredoxin_sf"/>
</dbReference>
<evidence type="ECO:0000259" key="5">
    <source>
        <dbReference type="SMART" id="SM00470"/>
    </source>
</evidence>
<comment type="subcellular location">
    <subcellularLocation>
        <location evidence="1">Cytoplasm</location>
        <location evidence="1">Nucleoid</location>
    </subcellularLocation>
</comment>
<name>A0A7X6S0Y8_9STRE</name>
<dbReference type="GO" id="GO:0003677">
    <property type="term" value="F:DNA binding"/>
    <property type="evidence" value="ECO:0007669"/>
    <property type="project" value="UniProtKB-KW"/>
</dbReference>
<dbReference type="Pfam" id="PF17762">
    <property type="entry name" value="HTH_ParB"/>
    <property type="match status" value="1"/>
</dbReference>
<dbReference type="InterPro" id="IPR003115">
    <property type="entry name" value="ParB_N"/>
</dbReference>
<dbReference type="InterPro" id="IPR004437">
    <property type="entry name" value="ParB/RepB/Spo0J"/>
</dbReference>
<evidence type="ECO:0000256" key="4">
    <source>
        <dbReference type="ARBA" id="ARBA00023125"/>
    </source>
</evidence>
<dbReference type="RefSeq" id="WP_168549367.1">
    <property type="nucleotide sequence ID" value="NZ_JAAXPR010000011.1"/>
</dbReference>
<dbReference type="SUPFAM" id="SSF110849">
    <property type="entry name" value="ParB/Sulfiredoxin"/>
    <property type="match status" value="1"/>
</dbReference>
<dbReference type="Pfam" id="PF02195">
    <property type="entry name" value="ParB_N"/>
    <property type="match status" value="1"/>
</dbReference>
<dbReference type="Gene3D" id="1.10.10.2830">
    <property type="match status" value="1"/>
</dbReference>
<dbReference type="PANTHER" id="PTHR33375:SF1">
    <property type="entry name" value="CHROMOSOME-PARTITIONING PROTEIN PARB-RELATED"/>
    <property type="match status" value="1"/>
</dbReference>
<keyword evidence="4" id="KW-0238">DNA-binding</keyword>
<proteinExistence type="inferred from homology"/>
<evidence type="ECO:0000313" key="6">
    <source>
        <dbReference type="EMBL" id="NKZ20614.1"/>
    </source>
</evidence>
<evidence type="ECO:0000313" key="7">
    <source>
        <dbReference type="Proteomes" id="UP000522720"/>
    </source>
</evidence>
<accession>A0A7X6S0Y8</accession>
<dbReference type="CDD" id="cd16393">
    <property type="entry name" value="SPO0J_N"/>
    <property type="match status" value="1"/>
</dbReference>
<evidence type="ECO:0000256" key="1">
    <source>
        <dbReference type="ARBA" id="ARBA00004453"/>
    </source>
</evidence>
<comment type="similarity">
    <text evidence="2">Belongs to the ParB family.</text>
</comment>